<dbReference type="InterPro" id="IPR016181">
    <property type="entry name" value="Acyl_CoA_acyltransferase"/>
</dbReference>
<evidence type="ECO:0000259" key="3">
    <source>
        <dbReference type="PROSITE" id="PS51186"/>
    </source>
</evidence>
<sequence>MMQSKRESEVSAIRGFNRYYTNVLGLLNQKFLDSEYSLSEVRVLHEINKMEKCTSKYLVDTLSMDSGYLSHMLTSFQKSGLLQKKKSDEDGRAYELSLTSEGRKVMTILNARSDEQINVMLKHLSDRERTQLVKDMTSVECILTGGKNIRLEDIKIRHSIKPGDAGFIIGMHGWIYKEEYGYTTAFEAYVANSFYEFLLKYDSGHDRLWIAEHYGNIIGCIGVVGRGENVQIRWFLLHPNYRGLGLGKKMLKDALDFCRDVGYKTAYLDTTSDLEKAISMYQRMGFVKISEKENHTWKDDLTELEFAMKL</sequence>
<feature type="domain" description="HTH marR-type" evidence="2">
    <location>
        <begin position="1"/>
        <end position="141"/>
    </location>
</feature>
<dbReference type="InterPro" id="IPR036388">
    <property type="entry name" value="WH-like_DNA-bd_sf"/>
</dbReference>
<accession>A0A6N3I2U3</accession>
<dbReference type="SMART" id="SM00347">
    <property type="entry name" value="HTH_MARR"/>
    <property type="match status" value="1"/>
</dbReference>
<dbReference type="Gene3D" id="3.40.630.30">
    <property type="match status" value="1"/>
</dbReference>
<dbReference type="Gene3D" id="1.10.10.10">
    <property type="entry name" value="Winged helix-like DNA-binding domain superfamily/Winged helix DNA-binding domain"/>
    <property type="match status" value="1"/>
</dbReference>
<dbReference type="RefSeq" id="WP_320952064.1">
    <property type="nucleotide sequence ID" value="NZ_CACRUH010000095.1"/>
</dbReference>
<feature type="domain" description="N-acetyltransferase" evidence="3">
    <location>
        <begin position="154"/>
        <end position="310"/>
    </location>
</feature>
<evidence type="ECO:0000256" key="1">
    <source>
        <dbReference type="ARBA" id="ARBA00022679"/>
    </source>
</evidence>
<dbReference type="PROSITE" id="PS50995">
    <property type="entry name" value="HTH_MARR_2"/>
    <property type="match status" value="1"/>
</dbReference>
<dbReference type="InterPro" id="IPR050769">
    <property type="entry name" value="NAT_camello-type"/>
</dbReference>
<keyword evidence="1 4" id="KW-0808">Transferase</keyword>
<dbReference type="Pfam" id="PF12802">
    <property type="entry name" value="MarR_2"/>
    <property type="match status" value="1"/>
</dbReference>
<evidence type="ECO:0000259" key="2">
    <source>
        <dbReference type="PROSITE" id="PS50995"/>
    </source>
</evidence>
<dbReference type="InterPro" id="IPR036390">
    <property type="entry name" value="WH_DNA-bd_sf"/>
</dbReference>
<dbReference type="GO" id="GO:0008080">
    <property type="term" value="F:N-acetyltransferase activity"/>
    <property type="evidence" value="ECO:0007669"/>
    <property type="project" value="InterPro"/>
</dbReference>
<reference evidence="4" key="1">
    <citation type="submission" date="2019-11" db="EMBL/GenBank/DDBJ databases">
        <authorList>
            <person name="Feng L."/>
        </authorList>
    </citation>
    <scope>NUCLEOTIDE SEQUENCE</scope>
    <source>
        <strain evidence="4">ChathewayiLFYP18</strain>
    </source>
</reference>
<dbReference type="PANTHER" id="PTHR13947">
    <property type="entry name" value="GNAT FAMILY N-ACETYLTRANSFERASE"/>
    <property type="match status" value="1"/>
</dbReference>
<dbReference type="SUPFAM" id="SSF55729">
    <property type="entry name" value="Acyl-CoA N-acyltransferases (Nat)"/>
    <property type="match status" value="1"/>
</dbReference>
<dbReference type="CDD" id="cd04301">
    <property type="entry name" value="NAT_SF"/>
    <property type="match status" value="1"/>
</dbReference>
<dbReference type="SUPFAM" id="SSF46785">
    <property type="entry name" value="Winged helix' DNA-binding domain"/>
    <property type="match status" value="1"/>
</dbReference>
<proteinExistence type="predicted"/>
<gene>
    <name evidence="4" type="ORF">CHLFYP18_04236</name>
</gene>
<dbReference type="GO" id="GO:0003700">
    <property type="term" value="F:DNA-binding transcription factor activity"/>
    <property type="evidence" value="ECO:0007669"/>
    <property type="project" value="InterPro"/>
</dbReference>
<protein>
    <submittedName>
        <fullName evidence="4">Acetyltransferase (GNAT) family protein</fullName>
    </submittedName>
</protein>
<dbReference type="InterPro" id="IPR000835">
    <property type="entry name" value="HTH_MarR-typ"/>
</dbReference>
<dbReference type="AlphaFoldDB" id="A0A6N3I2U3"/>
<name>A0A6N3I2U3_9FIRM</name>
<organism evidence="4">
    <name type="scientific">Hungatella hathewayi</name>
    <dbReference type="NCBI Taxonomy" id="154046"/>
    <lineage>
        <taxon>Bacteria</taxon>
        <taxon>Bacillati</taxon>
        <taxon>Bacillota</taxon>
        <taxon>Clostridia</taxon>
        <taxon>Lachnospirales</taxon>
        <taxon>Lachnospiraceae</taxon>
        <taxon>Hungatella</taxon>
    </lineage>
</organism>
<evidence type="ECO:0000313" key="4">
    <source>
        <dbReference type="EMBL" id="VYU83462.1"/>
    </source>
</evidence>
<dbReference type="EMBL" id="CACRUH010000095">
    <property type="protein sequence ID" value="VYU83462.1"/>
    <property type="molecule type" value="Genomic_DNA"/>
</dbReference>
<dbReference type="Pfam" id="PF00583">
    <property type="entry name" value="Acetyltransf_1"/>
    <property type="match status" value="1"/>
</dbReference>
<dbReference type="PROSITE" id="PS51186">
    <property type="entry name" value="GNAT"/>
    <property type="match status" value="1"/>
</dbReference>
<dbReference type="InterPro" id="IPR000182">
    <property type="entry name" value="GNAT_dom"/>
</dbReference>
<dbReference type="PANTHER" id="PTHR13947:SF37">
    <property type="entry name" value="LD18367P"/>
    <property type="match status" value="1"/>
</dbReference>